<gene>
    <name evidence="3" type="ORF">CF651_21200</name>
</gene>
<evidence type="ECO:0000259" key="2">
    <source>
        <dbReference type="PROSITE" id="PS51272"/>
    </source>
</evidence>
<accession>A0A229ULQ0</accession>
<dbReference type="AlphaFoldDB" id="A0A229ULQ0"/>
<reference evidence="3 4" key="1">
    <citation type="submission" date="2017-07" db="EMBL/GenBank/DDBJ databases">
        <title>Genome sequencing and assembly of Paenibacillus rigui.</title>
        <authorList>
            <person name="Mayilraj S."/>
        </authorList>
    </citation>
    <scope>NUCLEOTIDE SEQUENCE [LARGE SCALE GENOMIC DNA]</scope>
    <source>
        <strain evidence="3 4">JCM 16352</strain>
    </source>
</reference>
<comment type="caution">
    <text evidence="3">The sequence shown here is derived from an EMBL/GenBank/DDBJ whole genome shotgun (WGS) entry which is preliminary data.</text>
</comment>
<dbReference type="InterPro" id="IPR032599">
    <property type="entry name" value="YcdB/YcdC_rep_domain"/>
</dbReference>
<dbReference type="PROSITE" id="PS51272">
    <property type="entry name" value="SLH"/>
    <property type="match status" value="2"/>
</dbReference>
<feature type="chain" id="PRO_5012985907" description="SLH domain-containing protein" evidence="1">
    <location>
        <begin position="27"/>
        <end position="792"/>
    </location>
</feature>
<keyword evidence="4" id="KW-1185">Reference proteome</keyword>
<protein>
    <recommendedName>
        <fullName evidence="2">SLH domain-containing protein</fullName>
    </recommendedName>
</protein>
<dbReference type="Pfam" id="PF16244">
    <property type="entry name" value="DUF4901"/>
    <property type="match status" value="2"/>
</dbReference>
<dbReference type="Proteomes" id="UP000215509">
    <property type="component" value="Unassembled WGS sequence"/>
</dbReference>
<dbReference type="RefSeq" id="WP_094016875.1">
    <property type="nucleotide sequence ID" value="NZ_NMQW01000033.1"/>
</dbReference>
<evidence type="ECO:0000313" key="4">
    <source>
        <dbReference type="Proteomes" id="UP000215509"/>
    </source>
</evidence>
<evidence type="ECO:0000256" key="1">
    <source>
        <dbReference type="SAM" id="SignalP"/>
    </source>
</evidence>
<feature type="signal peptide" evidence="1">
    <location>
        <begin position="1"/>
        <end position="26"/>
    </location>
</feature>
<dbReference type="Pfam" id="PF00395">
    <property type="entry name" value="SLH"/>
    <property type="match status" value="3"/>
</dbReference>
<dbReference type="OrthoDB" id="2473368at2"/>
<feature type="domain" description="SLH" evidence="2">
    <location>
        <begin position="664"/>
        <end position="725"/>
    </location>
</feature>
<sequence>MKLVKTAGTVAIASALLLTSSPPVWANEAAVGQASKIVMPVPGSAQVDPQITKEQAIAAAKKYIQIPDGYTLESVNLNSYMLRNGKNIPSWNLNFVKRVKDQYYGSINMTVNGLNGKLTGYSMNDNDPAHKPSYPPKADYKAAKEIAAAWILKMDLDAKEQLLYNNHDEQSFRTPLDGNYQYNIRYDRSVDGVAFPENGINITVNGEGQVTGYNYMWDDTITFEKNVKPISQDKAAQAFHDKANVSLAYMIPYQASEKKKPLITYTMDMLQLNAANGEPWSPGQLPVRSTGNTEPLTAQPLGEVPSASADLNLTKEQAIAKVSSSFAIPANAKLEDASYNEFTNPETDQVNSSWNLRWSLPKEENSAADASVKRMDYSIWATVNSKNGEIMNYNVNTGYDPTGQKPVNAKVSQEEAKSKAIEFVKKQFSGYTSQLVLDIIAEKDIQPELLKQMRNWDVHFKRVIDGVSAGYEGVNIGVDRETGEIVNFYNSISSLEYPSKKPDVLAIDKAKELLLSQYDIQLNYATVEKHNIPMPYDVKYKLMIAAGEIAPGTNPGASNEPTVAQLVYSLTPKYTREAIVLDAQTGDWRNAGTGEIVSLEKVKVDDIDGHWAQNELQLMLDYQALDVKDGKVNPDQSITRGEMIKMLVTAMNGGNGGIRYGAERKASFADVAAGSAYFAYVENAVDRGLLDPGADFKPEAKMNREEMAQLIVKALGYSSLTKYEGIFNDSFADKAKLKNVGEAAIVVGLDIMSLNDGSFQPEQEVTKAQAATAFFRYLQKRAEIQDRQHRVY</sequence>
<dbReference type="EMBL" id="NMQW01000033">
    <property type="protein sequence ID" value="OXM84303.1"/>
    <property type="molecule type" value="Genomic_DNA"/>
</dbReference>
<feature type="domain" description="SLH" evidence="2">
    <location>
        <begin position="599"/>
        <end position="661"/>
    </location>
</feature>
<keyword evidence="1" id="KW-0732">Signal</keyword>
<evidence type="ECO:0000313" key="3">
    <source>
        <dbReference type="EMBL" id="OXM84303.1"/>
    </source>
</evidence>
<dbReference type="InterPro" id="IPR001119">
    <property type="entry name" value="SLH_dom"/>
</dbReference>
<name>A0A229ULQ0_9BACL</name>
<proteinExistence type="predicted"/>
<organism evidence="3 4">
    <name type="scientific">Paenibacillus rigui</name>
    <dbReference type="NCBI Taxonomy" id="554312"/>
    <lineage>
        <taxon>Bacteria</taxon>
        <taxon>Bacillati</taxon>
        <taxon>Bacillota</taxon>
        <taxon>Bacilli</taxon>
        <taxon>Bacillales</taxon>
        <taxon>Paenibacillaceae</taxon>
        <taxon>Paenibacillus</taxon>
    </lineage>
</organism>